<dbReference type="AlphaFoldDB" id="A0A2N5SYN8"/>
<dbReference type="Proteomes" id="UP000235388">
    <property type="component" value="Unassembled WGS sequence"/>
</dbReference>
<protein>
    <recommendedName>
        <fullName evidence="4">Mso1 N-terminal domain-containing protein</fullName>
    </recommendedName>
</protein>
<dbReference type="OrthoDB" id="2683368at2759"/>
<feature type="region of interest" description="Disordered" evidence="1">
    <location>
        <begin position="307"/>
        <end position="473"/>
    </location>
</feature>
<organism evidence="2 3">
    <name type="scientific">Puccinia coronata f. sp. avenae</name>
    <dbReference type="NCBI Taxonomy" id="200324"/>
    <lineage>
        <taxon>Eukaryota</taxon>
        <taxon>Fungi</taxon>
        <taxon>Dikarya</taxon>
        <taxon>Basidiomycota</taxon>
        <taxon>Pucciniomycotina</taxon>
        <taxon>Pucciniomycetes</taxon>
        <taxon>Pucciniales</taxon>
        <taxon>Pucciniaceae</taxon>
        <taxon>Puccinia</taxon>
    </lineage>
</organism>
<sequence>MSHGRPSPRPGELYNQYGPPKPPMGYAYGYARSEAGGTRPGRPPQRYPMAEPPYWGASSRPAQRPPGYAGSSYQSSGPALAPPSSSSSSSSSGRWYNREPPSGGGGYRGPAQSDYNYPSSSRPSAMTDDRNPSSGFRKPPFPSSRRLDARDRPSQQPHMGLPPRRSNQRPLTPEQYYNHPDEAQPDQPQASTEAEGSWSWNVIKKTVWGDSLTDANQSQAMPPHSEHDQAPGEQNQENQNSLWAKLANVGATIQKKLHNDEGYASDCTDYEGESHLTRIMKKYYVEKAESAYDLPKWLFTAAELQEAKSHIQESQYSHPPSQRGGRQAEPRMGGRGALDDIFAAVDESRGGGRGHARQGSDSTKHSYDSGYGSSAEPARRRRGRYEEKEDDYAPPPFRNRADPIPAPRPPPGQQRSYNQPPPRQYQDARRPPPRVAAPPTTMDYFPRSGQNERYPMPAAGPPPVSHSGRRYVR</sequence>
<evidence type="ECO:0000256" key="1">
    <source>
        <dbReference type="SAM" id="MobiDB-lite"/>
    </source>
</evidence>
<dbReference type="STRING" id="200324.A0A2N5SYN8"/>
<feature type="region of interest" description="Disordered" evidence="1">
    <location>
        <begin position="210"/>
        <end position="242"/>
    </location>
</feature>
<gene>
    <name evidence="2" type="ORF">PCANC_14189</name>
</gene>
<feature type="compositionally biased region" description="Polar residues" evidence="1">
    <location>
        <begin position="113"/>
        <end position="124"/>
    </location>
</feature>
<name>A0A2N5SYN8_9BASI</name>
<feature type="compositionally biased region" description="Low complexity" evidence="1">
    <location>
        <begin position="75"/>
        <end position="93"/>
    </location>
</feature>
<reference evidence="2 3" key="1">
    <citation type="submission" date="2017-11" db="EMBL/GenBank/DDBJ databases">
        <title>De novo assembly and phasing of dikaryotic genomes from two isolates of Puccinia coronata f. sp. avenae, the causal agent of oat crown rust.</title>
        <authorList>
            <person name="Miller M.E."/>
            <person name="Zhang Y."/>
            <person name="Omidvar V."/>
            <person name="Sperschneider J."/>
            <person name="Schwessinger B."/>
            <person name="Raley C."/>
            <person name="Palmer J.M."/>
            <person name="Garnica D."/>
            <person name="Upadhyaya N."/>
            <person name="Rathjen J."/>
            <person name="Taylor J.M."/>
            <person name="Park R.F."/>
            <person name="Dodds P.N."/>
            <person name="Hirsch C.D."/>
            <person name="Kianian S.F."/>
            <person name="Figueroa M."/>
        </authorList>
    </citation>
    <scope>NUCLEOTIDE SEQUENCE [LARGE SCALE GENOMIC DNA]</scope>
    <source>
        <strain evidence="2">12NC29</strain>
    </source>
</reference>
<feature type="region of interest" description="Disordered" evidence="1">
    <location>
        <begin position="1"/>
        <end position="196"/>
    </location>
</feature>
<feature type="compositionally biased region" description="Polar residues" evidence="1">
    <location>
        <begin position="232"/>
        <end position="242"/>
    </location>
</feature>
<dbReference type="EMBL" id="PGCJ01000833">
    <property type="protein sequence ID" value="PLW18332.1"/>
    <property type="molecule type" value="Genomic_DNA"/>
</dbReference>
<keyword evidence="3" id="KW-1185">Reference proteome</keyword>
<accession>A0A2N5SYN8</accession>
<proteinExistence type="predicted"/>
<evidence type="ECO:0008006" key="4">
    <source>
        <dbReference type="Google" id="ProtNLM"/>
    </source>
</evidence>
<evidence type="ECO:0000313" key="2">
    <source>
        <dbReference type="EMBL" id="PLW18332.1"/>
    </source>
</evidence>
<evidence type="ECO:0000313" key="3">
    <source>
        <dbReference type="Proteomes" id="UP000235388"/>
    </source>
</evidence>
<feature type="compositionally biased region" description="Polar residues" evidence="1">
    <location>
        <begin position="186"/>
        <end position="196"/>
    </location>
</feature>
<comment type="caution">
    <text evidence="2">The sequence shown here is derived from an EMBL/GenBank/DDBJ whole genome shotgun (WGS) entry which is preliminary data.</text>
</comment>